<organism evidence="4 5">
    <name type="scientific">Pseudonocardia humida</name>
    <dbReference type="NCBI Taxonomy" id="2800819"/>
    <lineage>
        <taxon>Bacteria</taxon>
        <taxon>Bacillati</taxon>
        <taxon>Actinomycetota</taxon>
        <taxon>Actinomycetes</taxon>
        <taxon>Pseudonocardiales</taxon>
        <taxon>Pseudonocardiaceae</taxon>
        <taxon>Pseudonocardia</taxon>
    </lineage>
</organism>
<name>A0ABT1A4Y6_9PSEU</name>
<evidence type="ECO:0000259" key="3">
    <source>
        <dbReference type="Pfam" id="PF13439"/>
    </source>
</evidence>
<sequence length="385" mass="41241">MAFVEFSPSGGLFQFAVQLGEALAEQGHDVHLYTGPRPELSARHPGFRIHAALPTWHPLDEKPRGPLLRKARRVVRAGQLVLAWLVLLARLRRDRPDAVFFSTWRFALDALGVLALDRLLPRTLLGIVAHEPRVMTDADTTKAKAGPVFDRALPAAWRAMDLCFTLGDEARDRLLAHWEPSGPVVVIPHGDESALRGDAPVPPVSETRPVALFFGLWTAYKGLDVLLEAWPAVRAAVPDAELVVAGAVGGADQAGIEARARVAGGVTTRPGYVPNTEIPTLFGSARVVTIPYLRASQSGVAHLAFTFERPVVATTVGDIPKVVRDGVSGLLAPPGDAPALAQALIALLSDPERSEQLGRAGAAWLAETSSWASVARRFSEGLSQV</sequence>
<evidence type="ECO:0000256" key="2">
    <source>
        <dbReference type="ARBA" id="ARBA00022679"/>
    </source>
</evidence>
<dbReference type="Gene3D" id="3.40.50.2000">
    <property type="entry name" value="Glycogen Phosphorylase B"/>
    <property type="match status" value="2"/>
</dbReference>
<keyword evidence="1" id="KW-0328">Glycosyltransferase</keyword>
<dbReference type="PANTHER" id="PTHR12526:SF510">
    <property type="entry name" value="D-INOSITOL 3-PHOSPHATE GLYCOSYLTRANSFERASE"/>
    <property type="match status" value="1"/>
</dbReference>
<feature type="domain" description="Glycosyltransferase subfamily 4-like N-terminal" evidence="3">
    <location>
        <begin position="10"/>
        <end position="190"/>
    </location>
</feature>
<dbReference type="Pfam" id="PF13692">
    <property type="entry name" value="Glyco_trans_1_4"/>
    <property type="match status" value="1"/>
</dbReference>
<dbReference type="Pfam" id="PF13439">
    <property type="entry name" value="Glyco_transf_4"/>
    <property type="match status" value="1"/>
</dbReference>
<evidence type="ECO:0000313" key="4">
    <source>
        <dbReference type="EMBL" id="MCO1658074.1"/>
    </source>
</evidence>
<accession>A0ABT1A4Y6</accession>
<proteinExistence type="predicted"/>
<dbReference type="Proteomes" id="UP001165283">
    <property type="component" value="Unassembled WGS sequence"/>
</dbReference>
<comment type="caution">
    <text evidence="4">The sequence shown here is derived from an EMBL/GenBank/DDBJ whole genome shotgun (WGS) entry which is preliminary data.</text>
</comment>
<protein>
    <submittedName>
        <fullName evidence="4">Glycosyltransferase family 4 protein</fullName>
    </submittedName>
</protein>
<keyword evidence="2" id="KW-0808">Transferase</keyword>
<evidence type="ECO:0000313" key="5">
    <source>
        <dbReference type="Proteomes" id="UP001165283"/>
    </source>
</evidence>
<dbReference type="PANTHER" id="PTHR12526">
    <property type="entry name" value="GLYCOSYLTRANSFERASE"/>
    <property type="match status" value="1"/>
</dbReference>
<evidence type="ECO:0000256" key="1">
    <source>
        <dbReference type="ARBA" id="ARBA00022676"/>
    </source>
</evidence>
<reference evidence="4" key="1">
    <citation type="submission" date="2021-04" db="EMBL/GenBank/DDBJ databases">
        <title>Pseudonocardia sp. nov., isolated from sandy soil of mangrove forest.</title>
        <authorList>
            <person name="Zan Z."/>
            <person name="Huang R."/>
            <person name="Liu W."/>
        </authorList>
    </citation>
    <scope>NUCLEOTIDE SEQUENCE</scope>
    <source>
        <strain evidence="4">S2-4</strain>
    </source>
</reference>
<dbReference type="InterPro" id="IPR028098">
    <property type="entry name" value="Glyco_trans_4-like_N"/>
</dbReference>
<keyword evidence="5" id="KW-1185">Reference proteome</keyword>
<dbReference type="CDD" id="cd03801">
    <property type="entry name" value="GT4_PimA-like"/>
    <property type="match status" value="1"/>
</dbReference>
<dbReference type="EMBL" id="JAGSOV010000050">
    <property type="protein sequence ID" value="MCO1658074.1"/>
    <property type="molecule type" value="Genomic_DNA"/>
</dbReference>
<dbReference type="SUPFAM" id="SSF53756">
    <property type="entry name" value="UDP-Glycosyltransferase/glycogen phosphorylase"/>
    <property type="match status" value="1"/>
</dbReference>
<gene>
    <name evidence="4" type="ORF">KDL28_23720</name>
</gene>